<gene>
    <name evidence="2" type="ORF">QQS21_011066</name>
</gene>
<dbReference type="PANTHER" id="PTHR37017">
    <property type="entry name" value="AB HYDROLASE-1 DOMAIN-CONTAINING PROTEIN-RELATED"/>
    <property type="match status" value="1"/>
</dbReference>
<proteinExistence type="predicted"/>
<feature type="domain" description="AB hydrolase-1" evidence="1">
    <location>
        <begin position="13"/>
        <end position="102"/>
    </location>
</feature>
<dbReference type="PANTHER" id="PTHR37017:SF11">
    <property type="entry name" value="ESTERASE_LIPASE_THIOESTERASE DOMAIN-CONTAINING PROTEIN"/>
    <property type="match status" value="1"/>
</dbReference>
<protein>
    <recommendedName>
        <fullName evidence="1">AB hydrolase-1 domain-containing protein</fullName>
    </recommendedName>
</protein>
<feature type="non-terminal residue" evidence="2">
    <location>
        <position position="1"/>
    </location>
</feature>
<comment type="caution">
    <text evidence="2">The sequence shown here is derived from an EMBL/GenBank/DDBJ whole genome shotgun (WGS) entry which is preliminary data.</text>
</comment>
<dbReference type="InterPro" id="IPR000073">
    <property type="entry name" value="AB_hydrolase_1"/>
</dbReference>
<dbReference type="InterPro" id="IPR029058">
    <property type="entry name" value="AB_hydrolase_fold"/>
</dbReference>
<dbReference type="EMBL" id="JASWJB010000350">
    <property type="protein sequence ID" value="KAK2591258.1"/>
    <property type="molecule type" value="Genomic_DNA"/>
</dbReference>
<organism evidence="2 3">
    <name type="scientific">Conoideocrella luteorostrata</name>
    <dbReference type="NCBI Taxonomy" id="1105319"/>
    <lineage>
        <taxon>Eukaryota</taxon>
        <taxon>Fungi</taxon>
        <taxon>Dikarya</taxon>
        <taxon>Ascomycota</taxon>
        <taxon>Pezizomycotina</taxon>
        <taxon>Sordariomycetes</taxon>
        <taxon>Hypocreomycetidae</taxon>
        <taxon>Hypocreales</taxon>
        <taxon>Clavicipitaceae</taxon>
        <taxon>Conoideocrella</taxon>
    </lineage>
</organism>
<dbReference type="Pfam" id="PF12697">
    <property type="entry name" value="Abhydrolase_6"/>
    <property type="match status" value="1"/>
</dbReference>
<keyword evidence="3" id="KW-1185">Reference proteome</keyword>
<accession>A0AAJ0CG58</accession>
<dbReference type="Proteomes" id="UP001251528">
    <property type="component" value="Unassembled WGS sequence"/>
</dbReference>
<dbReference type="AlphaFoldDB" id="A0AAJ0CG58"/>
<reference evidence="2" key="1">
    <citation type="submission" date="2023-06" db="EMBL/GenBank/DDBJ databases">
        <title>Conoideocrella luteorostrata (Hypocreales: Clavicipitaceae), a potential biocontrol fungus for elongate hemlock scale in United States Christmas tree production areas.</title>
        <authorList>
            <person name="Barrett H."/>
            <person name="Lovett B."/>
            <person name="Macias A.M."/>
            <person name="Stajich J.E."/>
            <person name="Kasson M.T."/>
        </authorList>
    </citation>
    <scope>NUCLEOTIDE SEQUENCE</scope>
    <source>
        <strain evidence="2">ARSEF 14590</strain>
    </source>
</reference>
<evidence type="ECO:0000259" key="1">
    <source>
        <dbReference type="Pfam" id="PF12697"/>
    </source>
</evidence>
<name>A0AAJ0CG58_9HYPO</name>
<evidence type="ECO:0000313" key="2">
    <source>
        <dbReference type="EMBL" id="KAK2591258.1"/>
    </source>
</evidence>
<evidence type="ECO:0000313" key="3">
    <source>
        <dbReference type="Proteomes" id="UP001251528"/>
    </source>
</evidence>
<sequence length="111" mass="12190">DGICHLQDAAKAVFYSDLSPLQQDLAASKWLRAHSRASLCAFPQFLASDITTIPKIYVLCEKDKTLDPAHQEMFINIGKFDRVVRLPEAGHTPSISQPGSIVDIVLDVAGR</sequence>
<dbReference type="InterPro" id="IPR052897">
    <property type="entry name" value="Sec-Metab_Biosynth_Hydrolase"/>
</dbReference>
<dbReference type="Gene3D" id="3.40.50.1820">
    <property type="entry name" value="alpha/beta hydrolase"/>
    <property type="match status" value="1"/>
</dbReference>
<dbReference type="SUPFAM" id="SSF53474">
    <property type="entry name" value="alpha/beta-Hydrolases"/>
    <property type="match status" value="1"/>
</dbReference>